<protein>
    <recommendedName>
        <fullName evidence="1">UPF0210 protein JFP838_09680</fullName>
    </recommendedName>
</protein>
<organism evidence="2 3">
    <name type="scientific">Clostridium perfringens</name>
    <dbReference type="NCBI Taxonomy" id="1502"/>
    <lineage>
        <taxon>Bacteria</taxon>
        <taxon>Bacillati</taxon>
        <taxon>Bacillota</taxon>
        <taxon>Clostridia</taxon>
        <taxon>Eubacteriales</taxon>
        <taxon>Clostridiaceae</taxon>
        <taxon>Clostridium</taxon>
    </lineage>
</organism>
<dbReference type="OrthoDB" id="9763001at2"/>
<dbReference type="RefSeq" id="WP_061428543.1">
    <property type="nucleotide sequence ID" value="NZ_CATNZO010000001.1"/>
</dbReference>
<dbReference type="PATRIC" id="fig|1502.177.peg.1987"/>
<accession>A0A127EJ85</accession>
<dbReference type="SUPFAM" id="SSF51998">
    <property type="entry name" value="PFL-like glycyl radical enzymes"/>
    <property type="match status" value="1"/>
</dbReference>
<dbReference type="PANTHER" id="PTHR37560:SF1">
    <property type="entry name" value="UPF0210 PROTEIN MJ1665"/>
    <property type="match status" value="1"/>
</dbReference>
<comment type="subunit">
    <text evidence="1">Homodimer.</text>
</comment>
<dbReference type="PANTHER" id="PTHR37560">
    <property type="entry name" value="UPF0210 PROTEIN SPR0218"/>
    <property type="match status" value="1"/>
</dbReference>
<dbReference type="Gene3D" id="3.20.70.20">
    <property type="match status" value="1"/>
</dbReference>
<proteinExistence type="inferred from homology"/>
<dbReference type="InterPro" id="IPR007841">
    <property type="entry name" value="UPF0210"/>
</dbReference>
<dbReference type="HAMAP" id="MF_01221">
    <property type="entry name" value="UPF0210"/>
    <property type="match status" value="1"/>
</dbReference>
<evidence type="ECO:0000313" key="3">
    <source>
        <dbReference type="Proteomes" id="UP000070260"/>
    </source>
</evidence>
<dbReference type="NCBIfam" id="NF003700">
    <property type="entry name" value="PRK05313.1"/>
    <property type="match status" value="1"/>
</dbReference>
<gene>
    <name evidence="2" type="ORF">JFP838_09680</name>
</gene>
<dbReference type="Pfam" id="PF05167">
    <property type="entry name" value="DUF711"/>
    <property type="match status" value="1"/>
</dbReference>
<dbReference type="EMBL" id="CP010994">
    <property type="protein sequence ID" value="AMN36014.1"/>
    <property type="molecule type" value="Genomic_DNA"/>
</dbReference>
<evidence type="ECO:0000256" key="1">
    <source>
        <dbReference type="HAMAP-Rule" id="MF_01221"/>
    </source>
</evidence>
<dbReference type="Proteomes" id="UP000070260">
    <property type="component" value="Chromosome"/>
</dbReference>
<dbReference type="AlphaFoldDB" id="A0A127EJ85"/>
<dbReference type="CDD" id="cd08025">
    <property type="entry name" value="RNR_PFL_like_DUF711"/>
    <property type="match status" value="1"/>
</dbReference>
<evidence type="ECO:0000313" key="2">
    <source>
        <dbReference type="EMBL" id="AMN36014.1"/>
    </source>
</evidence>
<comment type="similarity">
    <text evidence="1">Belongs to the UPF0210 family.</text>
</comment>
<reference evidence="2 3" key="1">
    <citation type="journal article" date="2016" name="PLoS ONE">
        <title>Plasmid Characterization and Chromosome Analysis of Two netF+ Clostridium perfringens Isolates Associated with Foal and Canine Necrotizing Enteritis.</title>
        <authorList>
            <person name="Mehdizadeh Gohari I."/>
            <person name="Kropinski A.M."/>
            <person name="Weese S.J."/>
            <person name="Parreira V.R."/>
            <person name="Whitehead A.E."/>
            <person name="Boerlin P."/>
            <person name="Prescott J.F."/>
        </authorList>
    </citation>
    <scope>NUCLEOTIDE SEQUENCE [LARGE SCALE GENOMIC DNA]</scope>
    <source>
        <strain evidence="2 3">JP838</strain>
    </source>
</reference>
<sequence length="450" mass="47432">MLKNNEILETISMIKEQNLDVRTITLGLSLMDCACEDVKVLSEKIYDKITKTAENLVKTGEDIEKRFGIPIINKIISVTPVSIVAASANCNSYLDIAKAMDKAAKEVGVDFIGGFSALVHKGFTESDLKLIKSLPESLANTDIVCSSVNIGSTRYGINMDAVKLMGETIKETSLITPDGFGCAKLVVFCNAVEDNPFMAGAFHGVGEAEKVINVGVSGPGVVKKALEEVRGKSFEEVAETIKKTSFKVTRMGQLVAKEASKLMDIPFGIVDLSLAPTPAVGDSVGRVLEEMGLSNCGTHGTTAALALLNDAVKKGGLMASSYVGGLSGAFIPVSEDECMIEQSKNGFLTIEKLEAMTCVCSVGLDMIAIPGKTSASTISGIIADEAAIGMINNKTTAVRIIPVPNKDIGDMVEFGGLLGSAPIMRVSPGNCDDFISRGGRIPAPVHSLKN</sequence>
<name>A0A127EJ85_CLOPF</name>